<evidence type="ECO:0000313" key="2">
    <source>
        <dbReference type="Proteomes" id="UP000222296"/>
    </source>
</evidence>
<dbReference type="Proteomes" id="UP000222296">
    <property type="component" value="Chromosome Circular"/>
</dbReference>
<dbReference type="NCBIfam" id="TIGR03501">
    <property type="entry name" value="GlyGly_CTERM"/>
    <property type="match status" value="1"/>
</dbReference>
<protein>
    <submittedName>
        <fullName evidence="1">GlyGly-CTERM sorting domain-containing protein</fullName>
    </submittedName>
</protein>
<dbReference type="AlphaFoldDB" id="A0AAP9J737"/>
<dbReference type="InterPro" id="IPR020008">
    <property type="entry name" value="GlyGly_CTERM"/>
</dbReference>
<dbReference type="EMBL" id="CP042274">
    <property type="protein sequence ID" value="QDY95363.1"/>
    <property type="molecule type" value="Genomic_DNA"/>
</dbReference>
<name>A0AAP9J737_AGRTU</name>
<gene>
    <name evidence="1" type="ORF">CG010_004505</name>
</gene>
<organism evidence="1 2">
    <name type="scientific">Agrobacterium tumefaciens</name>
    <dbReference type="NCBI Taxonomy" id="358"/>
    <lineage>
        <taxon>Bacteria</taxon>
        <taxon>Pseudomonadati</taxon>
        <taxon>Pseudomonadota</taxon>
        <taxon>Alphaproteobacteria</taxon>
        <taxon>Hyphomicrobiales</taxon>
        <taxon>Rhizobiaceae</taxon>
        <taxon>Rhizobium/Agrobacterium group</taxon>
        <taxon>Agrobacterium</taxon>
        <taxon>Agrobacterium tumefaciens complex</taxon>
    </lineage>
</organism>
<reference evidence="1 2" key="1">
    <citation type="journal article" date="2017" name="Genome Announc.">
        <title>Draft Genome Sequence of Agrobacterium tumefaciens Biovar 1 Strain 186, Isolated from Walnut.</title>
        <authorList>
            <person name="Poret-Peterson A.T."/>
            <person name="Bhatnagar S."/>
            <person name="McClean A.E."/>
            <person name="Kluepfel D.A."/>
        </authorList>
    </citation>
    <scope>NUCLEOTIDE SEQUENCE [LARGE SCALE GENOMIC DNA]</scope>
    <source>
        <strain evidence="1 2">186</strain>
    </source>
</reference>
<sequence>MISISSSAHSWWSLLALGLMSGTRKASRRGSR</sequence>
<accession>A0AAP9J737</accession>
<evidence type="ECO:0000313" key="1">
    <source>
        <dbReference type="EMBL" id="QDY95363.1"/>
    </source>
</evidence>
<proteinExistence type="predicted"/>